<reference evidence="1" key="1">
    <citation type="submission" date="2014-09" db="EMBL/GenBank/DDBJ databases">
        <authorList>
            <person name="Magalhaes I.L.F."/>
            <person name="Oliveira U."/>
            <person name="Santos F.R."/>
            <person name="Vidigal T.H.D.A."/>
            <person name="Brescovit A.D."/>
            <person name="Santos A.J."/>
        </authorList>
    </citation>
    <scope>NUCLEOTIDE SEQUENCE</scope>
    <source>
        <tissue evidence="1">Shoot tissue taken approximately 20 cm above the soil surface</tissue>
    </source>
</reference>
<evidence type="ECO:0000313" key="1">
    <source>
        <dbReference type="EMBL" id="JAD59230.1"/>
    </source>
</evidence>
<reference evidence="1" key="2">
    <citation type="journal article" date="2015" name="Data Brief">
        <title>Shoot transcriptome of the giant reed, Arundo donax.</title>
        <authorList>
            <person name="Barrero R.A."/>
            <person name="Guerrero F.D."/>
            <person name="Moolhuijzen P."/>
            <person name="Goolsby J.A."/>
            <person name="Tidwell J."/>
            <person name="Bellgard S.E."/>
            <person name="Bellgard M.I."/>
        </authorList>
    </citation>
    <scope>NUCLEOTIDE SEQUENCE</scope>
    <source>
        <tissue evidence="1">Shoot tissue taken approximately 20 cm above the soil surface</tissue>
    </source>
</reference>
<dbReference type="EMBL" id="GBRH01238665">
    <property type="protein sequence ID" value="JAD59230.1"/>
    <property type="molecule type" value="Transcribed_RNA"/>
</dbReference>
<accession>A0A0A9BDC4</accession>
<proteinExistence type="predicted"/>
<sequence>MRPGISTPLDPILLRDMKLSMCDANSSGTSS</sequence>
<dbReference type="AlphaFoldDB" id="A0A0A9BDC4"/>
<protein>
    <submittedName>
        <fullName evidence="1">Uncharacterized protein</fullName>
    </submittedName>
</protein>
<name>A0A0A9BDC4_ARUDO</name>
<organism evidence="1">
    <name type="scientific">Arundo donax</name>
    <name type="common">Giant reed</name>
    <name type="synonym">Donax arundinaceus</name>
    <dbReference type="NCBI Taxonomy" id="35708"/>
    <lineage>
        <taxon>Eukaryota</taxon>
        <taxon>Viridiplantae</taxon>
        <taxon>Streptophyta</taxon>
        <taxon>Embryophyta</taxon>
        <taxon>Tracheophyta</taxon>
        <taxon>Spermatophyta</taxon>
        <taxon>Magnoliopsida</taxon>
        <taxon>Liliopsida</taxon>
        <taxon>Poales</taxon>
        <taxon>Poaceae</taxon>
        <taxon>PACMAD clade</taxon>
        <taxon>Arundinoideae</taxon>
        <taxon>Arundineae</taxon>
        <taxon>Arundo</taxon>
    </lineage>
</organism>